<dbReference type="InterPro" id="IPR037069">
    <property type="entry name" value="AcylCoA_DH/ox_N_sf"/>
</dbReference>
<feature type="domain" description="Acyl-CoA oxidase/dehydrogenase middle" evidence="7">
    <location>
        <begin position="121"/>
        <end position="214"/>
    </location>
</feature>
<dbReference type="SUPFAM" id="SSF56645">
    <property type="entry name" value="Acyl-CoA dehydrogenase NM domain-like"/>
    <property type="match status" value="1"/>
</dbReference>
<protein>
    <submittedName>
        <fullName evidence="9">Cyclohexanecarboxyl-CoA dehydrogenase</fullName>
        <ecNumber evidence="9">1.3.99.-</ecNumber>
    </submittedName>
</protein>
<dbReference type="CDD" id="cd00567">
    <property type="entry name" value="ACAD"/>
    <property type="match status" value="1"/>
</dbReference>
<dbReference type="SUPFAM" id="SSF47203">
    <property type="entry name" value="Acyl-CoA dehydrogenase C-terminal domain-like"/>
    <property type="match status" value="1"/>
</dbReference>
<dbReference type="GO" id="GO:0050660">
    <property type="term" value="F:flavin adenine dinucleotide binding"/>
    <property type="evidence" value="ECO:0007669"/>
    <property type="project" value="InterPro"/>
</dbReference>
<evidence type="ECO:0000256" key="2">
    <source>
        <dbReference type="ARBA" id="ARBA00009347"/>
    </source>
</evidence>
<dbReference type="Proteomes" id="UP000535890">
    <property type="component" value="Unassembled WGS sequence"/>
</dbReference>
<dbReference type="InterPro" id="IPR009100">
    <property type="entry name" value="AcylCoA_DH/oxidase_NM_dom_sf"/>
</dbReference>
<keyword evidence="4 5" id="KW-0274">FAD</keyword>
<organism evidence="9 10">
    <name type="scientific">Actinomycetospora corticicola</name>
    <dbReference type="NCBI Taxonomy" id="663602"/>
    <lineage>
        <taxon>Bacteria</taxon>
        <taxon>Bacillati</taxon>
        <taxon>Actinomycetota</taxon>
        <taxon>Actinomycetes</taxon>
        <taxon>Pseudonocardiales</taxon>
        <taxon>Pseudonocardiaceae</taxon>
        <taxon>Actinomycetospora</taxon>
    </lineage>
</organism>
<sequence>MDFELTDSQRRVRDTAREIATSTLLPGYADRERAGRIEPALRRELGGLGLIAPELPSALGGRDSDRVTTGLICEEIGRGDINVAYLQVVGSLVGQILAGHAPELAREWVPRITAGEEIVGIGLTEPHGGSDAGVPRMTAVPDAGCWRLDGVKSLSFAADAAAVVVFARTDPSSGRGKGISAFLVPLDADGVTREDYPDIGTTAVGRGAVHLDGVRIPGSNLIGAEGAGFGPVMQGFDFSRALIGLQCLGAAEQSVDETWEYVSGREAFDRPLSTRQGVAFPLAEQDTYLAAARLLCLETLWRKDTGRPHTAQAAMCKWWAPKAAHEAITACLLLHGQYGYRRELPFDQRMRDVLGLQIGDGTAQIMKLVIARQRVGRALAP</sequence>
<evidence type="ECO:0000259" key="8">
    <source>
        <dbReference type="Pfam" id="PF02771"/>
    </source>
</evidence>
<dbReference type="Pfam" id="PF02770">
    <property type="entry name" value="Acyl-CoA_dh_M"/>
    <property type="match status" value="1"/>
</dbReference>
<dbReference type="Pfam" id="PF00441">
    <property type="entry name" value="Acyl-CoA_dh_1"/>
    <property type="match status" value="1"/>
</dbReference>
<evidence type="ECO:0000313" key="9">
    <source>
        <dbReference type="EMBL" id="NYD35009.1"/>
    </source>
</evidence>
<evidence type="ECO:0000256" key="1">
    <source>
        <dbReference type="ARBA" id="ARBA00001974"/>
    </source>
</evidence>
<evidence type="ECO:0000259" key="6">
    <source>
        <dbReference type="Pfam" id="PF00441"/>
    </source>
</evidence>
<feature type="domain" description="Acyl-CoA dehydrogenase/oxidase N-terminal" evidence="8">
    <location>
        <begin position="6"/>
        <end position="116"/>
    </location>
</feature>
<dbReference type="PANTHER" id="PTHR43884:SF12">
    <property type="entry name" value="ISOVALERYL-COA DEHYDROGENASE, MITOCHONDRIAL-RELATED"/>
    <property type="match status" value="1"/>
</dbReference>
<dbReference type="Gene3D" id="1.10.540.10">
    <property type="entry name" value="Acyl-CoA dehydrogenase/oxidase, N-terminal domain"/>
    <property type="match status" value="1"/>
</dbReference>
<evidence type="ECO:0000313" key="10">
    <source>
        <dbReference type="Proteomes" id="UP000535890"/>
    </source>
</evidence>
<dbReference type="Gene3D" id="1.20.140.10">
    <property type="entry name" value="Butyryl-CoA Dehydrogenase, subunit A, domain 3"/>
    <property type="match status" value="1"/>
</dbReference>
<dbReference type="PANTHER" id="PTHR43884">
    <property type="entry name" value="ACYL-COA DEHYDROGENASE"/>
    <property type="match status" value="1"/>
</dbReference>
<keyword evidence="10" id="KW-1185">Reference proteome</keyword>
<comment type="caution">
    <text evidence="9">The sequence shown here is derived from an EMBL/GenBank/DDBJ whole genome shotgun (WGS) entry which is preliminary data.</text>
</comment>
<keyword evidence="3 5" id="KW-0285">Flavoprotein</keyword>
<dbReference type="GO" id="GO:0003995">
    <property type="term" value="F:acyl-CoA dehydrogenase activity"/>
    <property type="evidence" value="ECO:0007669"/>
    <property type="project" value="TreeGrafter"/>
</dbReference>
<accession>A0A7Y9DT97</accession>
<dbReference type="InterPro" id="IPR009075">
    <property type="entry name" value="AcylCo_DH/oxidase_C"/>
</dbReference>
<gene>
    <name evidence="9" type="ORF">BJ983_001111</name>
</gene>
<dbReference type="InterPro" id="IPR036250">
    <property type="entry name" value="AcylCo_DH-like_C"/>
</dbReference>
<dbReference type="InterPro" id="IPR013786">
    <property type="entry name" value="AcylCoA_DH/ox_N"/>
</dbReference>
<evidence type="ECO:0000256" key="3">
    <source>
        <dbReference type="ARBA" id="ARBA00022630"/>
    </source>
</evidence>
<dbReference type="EMBL" id="JACCBN010000001">
    <property type="protein sequence ID" value="NYD35009.1"/>
    <property type="molecule type" value="Genomic_DNA"/>
</dbReference>
<keyword evidence="5 9" id="KW-0560">Oxidoreductase</keyword>
<comment type="cofactor">
    <cofactor evidence="1 5">
        <name>FAD</name>
        <dbReference type="ChEBI" id="CHEBI:57692"/>
    </cofactor>
</comment>
<proteinExistence type="inferred from homology"/>
<dbReference type="RefSeq" id="WP_179792908.1">
    <property type="nucleotide sequence ID" value="NZ_BAABHP010000004.1"/>
</dbReference>
<reference evidence="9 10" key="1">
    <citation type="submission" date="2020-07" db="EMBL/GenBank/DDBJ databases">
        <title>Sequencing the genomes of 1000 actinobacteria strains.</title>
        <authorList>
            <person name="Klenk H.-P."/>
        </authorList>
    </citation>
    <scope>NUCLEOTIDE SEQUENCE [LARGE SCALE GENOMIC DNA]</scope>
    <source>
        <strain evidence="9 10">DSM 45772</strain>
    </source>
</reference>
<evidence type="ECO:0000259" key="7">
    <source>
        <dbReference type="Pfam" id="PF02770"/>
    </source>
</evidence>
<comment type="similarity">
    <text evidence="2 5">Belongs to the acyl-CoA dehydrogenase family.</text>
</comment>
<dbReference type="InterPro" id="IPR006091">
    <property type="entry name" value="Acyl-CoA_Oxase/DH_mid-dom"/>
</dbReference>
<evidence type="ECO:0000256" key="4">
    <source>
        <dbReference type="ARBA" id="ARBA00022827"/>
    </source>
</evidence>
<dbReference type="Pfam" id="PF02771">
    <property type="entry name" value="Acyl-CoA_dh_N"/>
    <property type="match status" value="1"/>
</dbReference>
<feature type="domain" description="Acyl-CoA dehydrogenase/oxidase C-terminal" evidence="6">
    <location>
        <begin position="226"/>
        <end position="373"/>
    </location>
</feature>
<dbReference type="InterPro" id="IPR046373">
    <property type="entry name" value="Acyl-CoA_Oxase/DH_mid-dom_sf"/>
</dbReference>
<dbReference type="Gene3D" id="2.40.110.10">
    <property type="entry name" value="Butyryl-CoA Dehydrogenase, subunit A, domain 2"/>
    <property type="match status" value="1"/>
</dbReference>
<evidence type="ECO:0000256" key="5">
    <source>
        <dbReference type="RuleBase" id="RU362125"/>
    </source>
</evidence>
<name>A0A7Y9DT97_9PSEU</name>
<dbReference type="EC" id="1.3.99.-" evidence="9"/>
<dbReference type="AlphaFoldDB" id="A0A7Y9DT97"/>